<sequence>MSSPEKKKNKKKELLPTPTKNPSLPDDLLVSCLARVSRLYYPTLSLVSKRFQSLLASPELYNARSLLGHTENFLYVCLGIYPCFLWYTLRRKPDQTLTSDTSQVEKSSGYILTPVPVPHSTRVKFSGLVAVGSNIYNIEEHSSSVSILDCMSHTWREAPSLRVKLSSLSASVVDQKIYVAGMREKDEGSFKNSFEVLDKKTHIRDPEPIPCSETKCRFFCPKTASIDGKFHVINGREVDQVVAYNAKKSTWDVVEGVMNRYMHPYSTYCVIEDILYSACYGVFRWYDTKLRMWRCLKGLVGLPKFSLDAHVRLADYGGKMTVFWKDDLPRPRSVYEKKICCAVIALERRNVCEIWGKVEWCDHVYTVPELYDLVKVLAVTI</sequence>
<feature type="domain" description="F-box" evidence="2">
    <location>
        <begin position="24"/>
        <end position="64"/>
    </location>
</feature>
<dbReference type="PANTHER" id="PTHR24414">
    <property type="entry name" value="F-BOX/KELCH-REPEAT PROTEIN SKIP4"/>
    <property type="match status" value="1"/>
</dbReference>
<dbReference type="InterPro" id="IPR057499">
    <property type="entry name" value="Kelch_FKB95"/>
</dbReference>
<dbReference type="CDD" id="cd22152">
    <property type="entry name" value="F-box_AtAFR-like"/>
    <property type="match status" value="1"/>
</dbReference>
<dbReference type="InterPro" id="IPR001810">
    <property type="entry name" value="F-box_dom"/>
</dbReference>
<gene>
    <name evidence="3" type="ORF">EUTSA_v10026752mg</name>
</gene>
<reference evidence="3 4" key="1">
    <citation type="journal article" date="2013" name="Front. Plant Sci.">
        <title>The Reference Genome of the Halophytic Plant Eutrema salsugineum.</title>
        <authorList>
            <person name="Yang R."/>
            <person name="Jarvis D.E."/>
            <person name="Chen H."/>
            <person name="Beilstein M.A."/>
            <person name="Grimwood J."/>
            <person name="Jenkins J."/>
            <person name="Shu S."/>
            <person name="Prochnik S."/>
            <person name="Xin M."/>
            <person name="Ma C."/>
            <person name="Schmutz J."/>
            <person name="Wing R.A."/>
            <person name="Mitchell-Olds T."/>
            <person name="Schumaker K.S."/>
            <person name="Wang X."/>
        </authorList>
    </citation>
    <scope>NUCLEOTIDE SEQUENCE [LARGE SCALE GENOMIC DNA]</scope>
</reference>
<dbReference type="eggNOG" id="KOG1072">
    <property type="taxonomic scope" value="Eukaryota"/>
</dbReference>
<dbReference type="KEGG" id="eus:EUTSA_v10026752mg"/>
<name>V4MHS5_EUTSA</name>
<dbReference type="Pfam" id="PF00646">
    <property type="entry name" value="F-box"/>
    <property type="match status" value="1"/>
</dbReference>
<dbReference type="AlphaFoldDB" id="V4MHS5"/>
<dbReference type="InterPro" id="IPR050354">
    <property type="entry name" value="F-box/kelch-repeat_ARATH"/>
</dbReference>
<dbReference type="PANTHER" id="PTHR24414:SF184">
    <property type="entry name" value="GALACTOSE OXIDASE_KELCH REPEAT SUPERFAMILY PROTEIN"/>
    <property type="match status" value="1"/>
</dbReference>
<dbReference type="OrthoDB" id="1108755at2759"/>
<proteinExistence type="predicted"/>
<dbReference type="SMART" id="SM00256">
    <property type="entry name" value="FBOX"/>
    <property type="match status" value="1"/>
</dbReference>
<keyword evidence="4" id="KW-1185">Reference proteome</keyword>
<dbReference type="OMA" id="RRNTCEI"/>
<protein>
    <recommendedName>
        <fullName evidence="2">F-box domain-containing protein</fullName>
    </recommendedName>
</protein>
<dbReference type="SUPFAM" id="SSF117281">
    <property type="entry name" value="Kelch motif"/>
    <property type="match status" value="1"/>
</dbReference>
<dbReference type="Gene3D" id="2.120.10.80">
    <property type="entry name" value="Kelch-type beta propeller"/>
    <property type="match status" value="1"/>
</dbReference>
<feature type="region of interest" description="Disordered" evidence="1">
    <location>
        <begin position="1"/>
        <end position="20"/>
    </location>
</feature>
<dbReference type="Proteomes" id="UP000030689">
    <property type="component" value="Unassembled WGS sequence"/>
</dbReference>
<evidence type="ECO:0000313" key="4">
    <source>
        <dbReference type="Proteomes" id="UP000030689"/>
    </source>
</evidence>
<dbReference type="SUPFAM" id="SSF81383">
    <property type="entry name" value="F-box domain"/>
    <property type="match status" value="1"/>
</dbReference>
<accession>V4MHS5</accession>
<dbReference type="Pfam" id="PF25210">
    <property type="entry name" value="Kelch_FKB95"/>
    <property type="match status" value="1"/>
</dbReference>
<dbReference type="Gramene" id="ESQ56139">
    <property type="protein sequence ID" value="ESQ56139"/>
    <property type="gene ID" value="EUTSA_v10026752mg"/>
</dbReference>
<dbReference type="InterPro" id="IPR015915">
    <property type="entry name" value="Kelch-typ_b-propeller"/>
</dbReference>
<organism evidence="3 4">
    <name type="scientific">Eutrema salsugineum</name>
    <name type="common">Saltwater cress</name>
    <name type="synonym">Sisymbrium salsugineum</name>
    <dbReference type="NCBI Taxonomy" id="72664"/>
    <lineage>
        <taxon>Eukaryota</taxon>
        <taxon>Viridiplantae</taxon>
        <taxon>Streptophyta</taxon>
        <taxon>Embryophyta</taxon>
        <taxon>Tracheophyta</taxon>
        <taxon>Spermatophyta</taxon>
        <taxon>Magnoliopsida</taxon>
        <taxon>eudicotyledons</taxon>
        <taxon>Gunneridae</taxon>
        <taxon>Pentapetalae</taxon>
        <taxon>rosids</taxon>
        <taxon>malvids</taxon>
        <taxon>Brassicales</taxon>
        <taxon>Brassicaceae</taxon>
        <taxon>Eutremeae</taxon>
        <taxon>Eutrema</taxon>
    </lineage>
</organism>
<evidence type="ECO:0000259" key="2">
    <source>
        <dbReference type="SMART" id="SM00256"/>
    </source>
</evidence>
<dbReference type="EMBL" id="KI517384">
    <property type="protein sequence ID" value="ESQ56139.1"/>
    <property type="molecule type" value="Genomic_DNA"/>
</dbReference>
<evidence type="ECO:0000313" key="3">
    <source>
        <dbReference type="EMBL" id="ESQ56139.1"/>
    </source>
</evidence>
<evidence type="ECO:0000256" key="1">
    <source>
        <dbReference type="SAM" id="MobiDB-lite"/>
    </source>
</evidence>
<dbReference type="InterPro" id="IPR036047">
    <property type="entry name" value="F-box-like_dom_sf"/>
</dbReference>
<dbReference type="STRING" id="72664.V4MHS5"/>